<dbReference type="SUPFAM" id="SSF54523">
    <property type="entry name" value="Pili subunits"/>
    <property type="match status" value="1"/>
</dbReference>
<name>A0A1F7WT67_9BACT</name>
<dbReference type="Proteomes" id="UP000178735">
    <property type="component" value="Unassembled WGS sequence"/>
</dbReference>
<dbReference type="AlphaFoldDB" id="A0A1F7WT67"/>
<dbReference type="InterPro" id="IPR045584">
    <property type="entry name" value="Pilin-like"/>
</dbReference>
<organism evidence="2 3">
    <name type="scientific">Candidatus Wallbacteria bacterium GWC2_49_35</name>
    <dbReference type="NCBI Taxonomy" id="1817813"/>
    <lineage>
        <taxon>Bacteria</taxon>
        <taxon>Candidatus Walliibacteriota</taxon>
    </lineage>
</organism>
<feature type="transmembrane region" description="Helical" evidence="1">
    <location>
        <begin position="21"/>
        <end position="43"/>
    </location>
</feature>
<gene>
    <name evidence="2" type="ORF">A2008_02220</name>
</gene>
<evidence type="ECO:0000313" key="2">
    <source>
        <dbReference type="EMBL" id="OGM05940.1"/>
    </source>
</evidence>
<dbReference type="Gene3D" id="3.30.700.10">
    <property type="entry name" value="Glycoprotein, Type 4 Pilin"/>
    <property type="match status" value="1"/>
</dbReference>
<evidence type="ECO:0000313" key="3">
    <source>
        <dbReference type="Proteomes" id="UP000178735"/>
    </source>
</evidence>
<evidence type="ECO:0000256" key="1">
    <source>
        <dbReference type="SAM" id="Phobius"/>
    </source>
</evidence>
<sequence>MVMKMSILKNLKKYGRERATTLLELSLALTLSVIMVGTAAYYYGGAVEKSKESALKQTLSETRKAIDSYYKNKGKYPEKLEDLVNGDFAYLRTYPADPVTGGNVWLIIKENGHTAVTSTEYTGPVYDVRSSNPKYYNF</sequence>
<accession>A0A1F7WT67</accession>
<keyword evidence="1" id="KW-0472">Membrane</keyword>
<keyword evidence="1" id="KW-0812">Transmembrane</keyword>
<proteinExistence type="predicted"/>
<reference evidence="2 3" key="1">
    <citation type="journal article" date="2016" name="Nat. Commun.">
        <title>Thousands of microbial genomes shed light on interconnected biogeochemical processes in an aquifer system.</title>
        <authorList>
            <person name="Anantharaman K."/>
            <person name="Brown C.T."/>
            <person name="Hug L.A."/>
            <person name="Sharon I."/>
            <person name="Castelle C.J."/>
            <person name="Probst A.J."/>
            <person name="Thomas B.C."/>
            <person name="Singh A."/>
            <person name="Wilkins M.J."/>
            <person name="Karaoz U."/>
            <person name="Brodie E.L."/>
            <person name="Williams K.H."/>
            <person name="Hubbard S.S."/>
            <person name="Banfield J.F."/>
        </authorList>
    </citation>
    <scope>NUCLEOTIDE SEQUENCE [LARGE SCALE GENOMIC DNA]</scope>
</reference>
<dbReference type="STRING" id="1817813.A2008_02220"/>
<protein>
    <recommendedName>
        <fullName evidence="4">Type II secretion system protein GspG C-terminal domain-containing protein</fullName>
    </recommendedName>
</protein>
<evidence type="ECO:0008006" key="4">
    <source>
        <dbReference type="Google" id="ProtNLM"/>
    </source>
</evidence>
<keyword evidence="1" id="KW-1133">Transmembrane helix</keyword>
<dbReference type="EMBL" id="MGFH01000088">
    <property type="protein sequence ID" value="OGM05940.1"/>
    <property type="molecule type" value="Genomic_DNA"/>
</dbReference>
<comment type="caution">
    <text evidence="2">The sequence shown here is derived from an EMBL/GenBank/DDBJ whole genome shotgun (WGS) entry which is preliminary data.</text>
</comment>